<gene>
    <name evidence="1" type="ORF">BTO11_11025</name>
</gene>
<sequence>MENSELNSYLQVLEGFADIEFIERESHDVSGKIRIKFTGDTGSIDKGEIELTFYGVTVMYLPFRLMPTCEFGQNDVEVDRFISPQDQEDDCHLYTLKDDSGTVWWVYAEGFEIKVLPIFYGK</sequence>
<organism evidence="1 2">
    <name type="scientific">Psychrosphaera saromensis</name>
    <dbReference type="NCBI Taxonomy" id="716813"/>
    <lineage>
        <taxon>Bacteria</taxon>
        <taxon>Pseudomonadati</taxon>
        <taxon>Pseudomonadota</taxon>
        <taxon>Gammaproteobacteria</taxon>
        <taxon>Alteromonadales</taxon>
        <taxon>Pseudoalteromonadaceae</taxon>
        <taxon>Psychrosphaera</taxon>
    </lineage>
</organism>
<comment type="caution">
    <text evidence="1">The sequence shown here is derived from an EMBL/GenBank/DDBJ whole genome shotgun (WGS) entry which is preliminary data.</text>
</comment>
<dbReference type="EMBL" id="MSCH01000003">
    <property type="protein sequence ID" value="PQJ54127.1"/>
    <property type="molecule type" value="Genomic_DNA"/>
</dbReference>
<protein>
    <submittedName>
        <fullName evidence="1">Uncharacterized protein</fullName>
    </submittedName>
</protein>
<dbReference type="OrthoDB" id="6399781at2"/>
<dbReference type="RefSeq" id="WP_105052639.1">
    <property type="nucleotide sequence ID" value="NZ_BMYG01000013.1"/>
</dbReference>
<name>A0A2S7UW12_9GAMM</name>
<dbReference type="Proteomes" id="UP000239007">
    <property type="component" value="Unassembled WGS sequence"/>
</dbReference>
<evidence type="ECO:0000313" key="1">
    <source>
        <dbReference type="EMBL" id="PQJ54127.1"/>
    </source>
</evidence>
<reference evidence="1 2" key="1">
    <citation type="submission" date="2016-12" db="EMBL/GenBank/DDBJ databases">
        <title>Diversity of luminous bacteria.</title>
        <authorList>
            <person name="Yoshizawa S."/>
            <person name="Kogure K."/>
        </authorList>
    </citation>
    <scope>NUCLEOTIDE SEQUENCE [LARGE SCALE GENOMIC DNA]</scope>
    <source>
        <strain evidence="1 2">SA4-48</strain>
    </source>
</reference>
<dbReference type="AlphaFoldDB" id="A0A2S7UW12"/>
<proteinExistence type="predicted"/>
<keyword evidence="2" id="KW-1185">Reference proteome</keyword>
<evidence type="ECO:0000313" key="2">
    <source>
        <dbReference type="Proteomes" id="UP000239007"/>
    </source>
</evidence>
<accession>A0A2S7UW12</accession>